<sequence>VVRHQDMKTLESIANRIVDDLEAYKGNQDILINGPYEAPIKKVRDMYRLAIMIRGTDLTNLKEYIYNSWIFTQEGLLIDVDPV</sequence>
<proteinExistence type="predicted"/>
<feature type="domain" description="Primosomal protein N C-terminal" evidence="1">
    <location>
        <begin position="2"/>
        <end position="82"/>
    </location>
</feature>
<dbReference type="Pfam" id="PF18074">
    <property type="entry name" value="PriA_C"/>
    <property type="match status" value="1"/>
</dbReference>
<gene>
    <name evidence="2" type="ORF">Q604_UNBC15761G0001</name>
</gene>
<dbReference type="EMBL" id="AZMM01015761">
    <property type="protein sequence ID" value="ETJ29716.1"/>
    <property type="molecule type" value="Genomic_DNA"/>
</dbReference>
<dbReference type="InterPro" id="IPR041236">
    <property type="entry name" value="PriA_C"/>
</dbReference>
<evidence type="ECO:0000313" key="2">
    <source>
        <dbReference type="EMBL" id="ETJ29716.1"/>
    </source>
</evidence>
<reference evidence="2" key="1">
    <citation type="submission" date="2013-12" db="EMBL/GenBank/DDBJ databases">
        <title>A Varibaculum cambriense genome reconstructed from a premature infant gut community with otherwise low bacterial novelty that shifts toward anaerobic metabolism during the third week of life.</title>
        <authorList>
            <person name="Brown C.T."/>
            <person name="Sharon I."/>
            <person name="Thomas B.C."/>
            <person name="Castelle C.J."/>
            <person name="Morowitz M.J."/>
            <person name="Banfield J.F."/>
        </authorList>
    </citation>
    <scope>NUCLEOTIDE SEQUENCE</scope>
</reference>
<feature type="non-terminal residue" evidence="2">
    <location>
        <position position="1"/>
    </location>
</feature>
<protein>
    <submittedName>
        <fullName evidence="2">Primosomal protein N</fullName>
    </submittedName>
</protein>
<organism evidence="2">
    <name type="scientific">human gut metagenome</name>
    <dbReference type="NCBI Taxonomy" id="408170"/>
    <lineage>
        <taxon>unclassified sequences</taxon>
        <taxon>metagenomes</taxon>
        <taxon>organismal metagenomes</taxon>
    </lineage>
</organism>
<comment type="caution">
    <text evidence="2">The sequence shown here is derived from an EMBL/GenBank/DDBJ whole genome shotgun (WGS) entry which is preliminary data.</text>
</comment>
<evidence type="ECO:0000259" key="1">
    <source>
        <dbReference type="Pfam" id="PF18074"/>
    </source>
</evidence>
<accession>W1XHW2</accession>
<dbReference type="AlphaFoldDB" id="W1XHW2"/>
<name>W1XHW2_9ZZZZ</name>